<evidence type="ECO:0000313" key="6">
    <source>
        <dbReference type="EMBL" id="EBU8134538.1"/>
    </source>
</evidence>
<dbReference type="AlphaFoldDB" id="A0A5V6ND02"/>
<accession>A0A5V6ND02</accession>
<feature type="domain" description="Ner winged helix-turn-helix DNA-binding" evidence="5">
    <location>
        <begin position="18"/>
        <end position="85"/>
    </location>
</feature>
<reference evidence="6" key="1">
    <citation type="submission" date="2018-05" db="EMBL/GenBank/DDBJ databases">
        <authorList>
            <person name="Ashton P.M."/>
            <person name="Dallman T."/>
            <person name="Nair S."/>
            <person name="De Pinna E."/>
            <person name="Peters T."/>
            <person name="Grant K."/>
        </authorList>
    </citation>
    <scope>NUCLEOTIDE SEQUENCE [LARGE SCALE GENOMIC DNA]</scope>
    <source>
        <strain evidence="6">127535</strain>
    </source>
</reference>
<evidence type="ECO:0000259" key="5">
    <source>
        <dbReference type="Pfam" id="PF13693"/>
    </source>
</evidence>
<sequence length="88" mass="9755">MQSPKQDLTHCFIIPGEDWPSASISAALKLKGTNVRKLGLEMGLGVDTLSNAFYRHVPAYEAVIAQKIGLPVEVIWPSRYCNDTRLRA</sequence>
<dbReference type="Gene3D" id="1.10.260.40">
    <property type="entry name" value="lambda repressor-like DNA-binding domains"/>
    <property type="match status" value="1"/>
</dbReference>
<evidence type="ECO:0000256" key="3">
    <source>
        <dbReference type="ARBA" id="ARBA00023125"/>
    </source>
</evidence>
<name>A0A5V6ND02_SALET</name>
<evidence type="ECO:0000256" key="4">
    <source>
        <dbReference type="ARBA" id="ARBA00023163"/>
    </source>
</evidence>
<keyword evidence="4" id="KW-0804">Transcription</keyword>
<dbReference type="Pfam" id="PF13693">
    <property type="entry name" value="HTH_35"/>
    <property type="match status" value="1"/>
</dbReference>
<comment type="caution">
    <text evidence="6">The sequence shown here is derived from an EMBL/GenBank/DDBJ whole genome shotgun (WGS) entry which is preliminary data.</text>
</comment>
<keyword evidence="2" id="KW-0805">Transcription regulation</keyword>
<dbReference type="SUPFAM" id="SSF47413">
    <property type="entry name" value="lambda repressor-like DNA-binding domains"/>
    <property type="match status" value="1"/>
</dbReference>
<evidence type="ECO:0000256" key="2">
    <source>
        <dbReference type="ARBA" id="ARBA00023015"/>
    </source>
</evidence>
<keyword evidence="3" id="KW-0238">DNA-binding</keyword>
<gene>
    <name evidence="6" type="ORF">DLM27_12550</name>
</gene>
<dbReference type="Proteomes" id="UP000839895">
    <property type="component" value="Unassembled WGS sequence"/>
</dbReference>
<comment type="similarity">
    <text evidence="1">Belongs to the ner transcriptional regulatory family.</text>
</comment>
<dbReference type="InterPro" id="IPR038722">
    <property type="entry name" value="Ner_HTH_dom"/>
</dbReference>
<dbReference type="EMBL" id="AAHDIV010000010">
    <property type="protein sequence ID" value="EBU8134538.1"/>
    <property type="molecule type" value="Genomic_DNA"/>
</dbReference>
<proteinExistence type="inferred from homology"/>
<dbReference type="GO" id="GO:0003677">
    <property type="term" value="F:DNA binding"/>
    <property type="evidence" value="ECO:0007669"/>
    <property type="project" value="UniProtKB-KW"/>
</dbReference>
<evidence type="ECO:0000256" key="1">
    <source>
        <dbReference type="ARBA" id="ARBA00006157"/>
    </source>
</evidence>
<dbReference type="InterPro" id="IPR010982">
    <property type="entry name" value="Lambda_DNA-bd_dom_sf"/>
</dbReference>
<organism evidence="6">
    <name type="scientific">Salmonella enterica subsp. enterica serovar Poona</name>
    <dbReference type="NCBI Taxonomy" id="436295"/>
    <lineage>
        <taxon>Bacteria</taxon>
        <taxon>Pseudomonadati</taxon>
        <taxon>Pseudomonadota</taxon>
        <taxon>Gammaproteobacteria</taxon>
        <taxon>Enterobacterales</taxon>
        <taxon>Enterobacteriaceae</taxon>
        <taxon>Salmonella</taxon>
    </lineage>
</organism>
<protein>
    <submittedName>
        <fullName evidence="6">Transcriptional regulator</fullName>
    </submittedName>
</protein>